<evidence type="ECO:0000313" key="5">
    <source>
        <dbReference type="Proteomes" id="UP000410492"/>
    </source>
</evidence>
<reference evidence="4 5" key="1">
    <citation type="submission" date="2019-01" db="EMBL/GenBank/DDBJ databases">
        <authorList>
            <person name="Sayadi A."/>
        </authorList>
    </citation>
    <scope>NUCLEOTIDE SEQUENCE [LARGE SCALE GENOMIC DNA]</scope>
</reference>
<dbReference type="Proteomes" id="UP000410492">
    <property type="component" value="Unassembled WGS sequence"/>
</dbReference>
<keyword evidence="1" id="KW-0677">Repeat</keyword>
<organism evidence="4 5">
    <name type="scientific">Callosobruchus maculatus</name>
    <name type="common">Southern cowpea weevil</name>
    <name type="synonym">Pulse bruchid</name>
    <dbReference type="NCBI Taxonomy" id="64391"/>
    <lineage>
        <taxon>Eukaryota</taxon>
        <taxon>Metazoa</taxon>
        <taxon>Ecdysozoa</taxon>
        <taxon>Arthropoda</taxon>
        <taxon>Hexapoda</taxon>
        <taxon>Insecta</taxon>
        <taxon>Pterygota</taxon>
        <taxon>Neoptera</taxon>
        <taxon>Endopterygota</taxon>
        <taxon>Coleoptera</taxon>
        <taxon>Polyphaga</taxon>
        <taxon>Cucujiformia</taxon>
        <taxon>Chrysomeloidea</taxon>
        <taxon>Chrysomelidae</taxon>
        <taxon>Bruchinae</taxon>
        <taxon>Bruchini</taxon>
        <taxon>Callosobruchus</taxon>
    </lineage>
</organism>
<name>A0A653C2W6_CALMS</name>
<evidence type="ECO:0000313" key="4">
    <source>
        <dbReference type="EMBL" id="VEN41479.1"/>
    </source>
</evidence>
<dbReference type="SUPFAM" id="SSF48452">
    <property type="entry name" value="TPR-like"/>
    <property type="match status" value="1"/>
</dbReference>
<dbReference type="Gene3D" id="1.25.40.1010">
    <property type="match status" value="1"/>
</dbReference>
<proteinExistence type="predicted"/>
<feature type="compositionally biased region" description="Low complexity" evidence="3">
    <location>
        <begin position="29"/>
        <end position="43"/>
    </location>
</feature>
<evidence type="ECO:0000256" key="2">
    <source>
        <dbReference type="ARBA" id="ARBA00022803"/>
    </source>
</evidence>
<evidence type="ECO:0000256" key="1">
    <source>
        <dbReference type="ARBA" id="ARBA00022737"/>
    </source>
</evidence>
<evidence type="ECO:0000256" key="3">
    <source>
        <dbReference type="SAM" id="MobiDB-lite"/>
    </source>
</evidence>
<dbReference type="Pfam" id="PF12569">
    <property type="entry name" value="NatA_aux_su"/>
    <property type="match status" value="1"/>
</dbReference>
<keyword evidence="5" id="KW-1185">Reference proteome</keyword>
<dbReference type="AlphaFoldDB" id="A0A653C2W6"/>
<gene>
    <name evidence="4" type="ORF">CALMAC_LOCUS5283</name>
</gene>
<dbReference type="InterPro" id="IPR011990">
    <property type="entry name" value="TPR-like_helical_dom_sf"/>
</dbReference>
<dbReference type="OrthoDB" id="10263032at2759"/>
<dbReference type="PANTHER" id="PTHR22767:SF2">
    <property type="entry name" value="N(ALPHA)-ACETYLTRANSFERASE 15_16, ISOFORM A"/>
    <property type="match status" value="1"/>
</dbReference>
<sequence>LCKPSSRIASSGRVLCCPLATRSLDSAEEATTTIESESRSTAADELESRTTRCPGGNRERSMSSPSKNTHSHTQNLAPSELKKLRNKQRKAKRKAERESAQAREAQVEDPLDQAIKFLQPLQTLAKDRIETHLMAFEVYYRKKKVLLMLQSLKRAHKVEPRNPRLHSCLVRFYQYVQNVKDSWDPRIEEVVQKETQIYFDGKDAYQLNRDFLESNKDSLRAVFESAKMMGHLDDKNQHEVVSLLVTNVGNNKYTDVDIPICTEILESLRNGDLGQVDDALIEEFCQRCRTRFPYAAAFKPPKPATAEDDSAARSTAEGGGDATQVTPTAEAERPPTNHVTDREAEQRN</sequence>
<protein>
    <submittedName>
        <fullName evidence="4">Uncharacterized protein</fullName>
    </submittedName>
</protein>
<dbReference type="EMBL" id="CAACVG010006757">
    <property type="protein sequence ID" value="VEN41479.1"/>
    <property type="molecule type" value="Genomic_DNA"/>
</dbReference>
<feature type="compositionally biased region" description="Basic residues" evidence="3">
    <location>
        <begin position="84"/>
        <end position="94"/>
    </location>
</feature>
<feature type="compositionally biased region" description="Polar residues" evidence="3">
    <location>
        <begin position="62"/>
        <end position="77"/>
    </location>
</feature>
<feature type="compositionally biased region" description="Basic and acidic residues" evidence="3">
    <location>
        <begin position="330"/>
        <end position="348"/>
    </location>
</feature>
<dbReference type="PANTHER" id="PTHR22767">
    <property type="entry name" value="N-TERMINAL ACETYLTRANSFERASE-RELATED"/>
    <property type="match status" value="1"/>
</dbReference>
<feature type="region of interest" description="Disordered" evidence="3">
    <location>
        <begin position="25"/>
        <end position="106"/>
    </location>
</feature>
<feature type="non-terminal residue" evidence="4">
    <location>
        <position position="1"/>
    </location>
</feature>
<feature type="region of interest" description="Disordered" evidence="3">
    <location>
        <begin position="299"/>
        <end position="348"/>
    </location>
</feature>
<dbReference type="InterPro" id="IPR021183">
    <property type="entry name" value="NatA_aux_su"/>
</dbReference>
<accession>A0A653C2W6</accession>
<dbReference type="GO" id="GO:0031415">
    <property type="term" value="C:NatA complex"/>
    <property type="evidence" value="ECO:0007669"/>
    <property type="project" value="TreeGrafter"/>
</dbReference>
<keyword evidence="2" id="KW-0802">TPR repeat</keyword>